<dbReference type="AlphaFoldDB" id="A0A380Z8J7"/>
<dbReference type="EMBL" id="VVZX01000010">
    <property type="protein sequence ID" value="KAA5274116.1"/>
    <property type="molecule type" value="Genomic_DNA"/>
</dbReference>
<gene>
    <name evidence="16" type="ORF">EAJ03_08410</name>
    <name evidence="13" type="ORF">F2Z23_09095</name>
    <name evidence="14" type="ORF">HF841_08770</name>
    <name evidence="15" type="ORF">INE88_01706</name>
    <name evidence="17" type="ORF">NCTC11155_02695</name>
</gene>
<dbReference type="InterPro" id="IPR023996">
    <property type="entry name" value="TonB-dep_OMP_SusC/RagA"/>
</dbReference>
<keyword evidence="6 8" id="KW-0472">Membrane</keyword>
<dbReference type="EMBL" id="CP072227">
    <property type="protein sequence ID" value="QUT44901.1"/>
    <property type="molecule type" value="Genomic_DNA"/>
</dbReference>
<feature type="chain" id="PRO_5044586787" evidence="10">
    <location>
        <begin position="27"/>
        <end position="1061"/>
    </location>
</feature>
<reference evidence="15" key="5">
    <citation type="journal article" date="2021" name="PLoS Genet.">
        <title>Mobile Type VI secretion system loci of the gut Bacteroidales display extensive intra-ecosystem transfer, multi-species spread and geographical clustering.</title>
        <authorList>
            <person name="Garcia-Bayona L."/>
            <person name="Coyne M.J."/>
            <person name="Comstock L.E."/>
        </authorList>
    </citation>
    <scope>NUCLEOTIDE SEQUENCE</scope>
    <source>
        <strain evidence="15">CL11T00C20</strain>
    </source>
</reference>
<dbReference type="InterPro" id="IPR039426">
    <property type="entry name" value="TonB-dep_rcpt-like"/>
</dbReference>
<keyword evidence="2 8" id="KW-0813">Transport</keyword>
<dbReference type="NCBIfam" id="TIGR04056">
    <property type="entry name" value="OMP_RagA_SusC"/>
    <property type="match status" value="1"/>
</dbReference>
<keyword evidence="3 8" id="KW-1134">Transmembrane beta strand</keyword>
<comment type="similarity">
    <text evidence="8 9">Belongs to the TonB-dependent receptor family.</text>
</comment>
<dbReference type="EMBL" id="UFSX01000002">
    <property type="protein sequence ID" value="SUV43303.1"/>
    <property type="molecule type" value="Genomic_DNA"/>
</dbReference>
<dbReference type="PROSITE" id="PS52016">
    <property type="entry name" value="TONB_DEPENDENT_REC_3"/>
    <property type="match status" value="1"/>
</dbReference>
<dbReference type="Pfam" id="PF00593">
    <property type="entry name" value="TonB_dep_Rec_b-barrel"/>
    <property type="match status" value="1"/>
</dbReference>
<evidence type="ECO:0000313" key="20">
    <source>
        <dbReference type="Proteomes" id="UP000335496"/>
    </source>
</evidence>
<dbReference type="Gene3D" id="2.40.170.20">
    <property type="entry name" value="TonB-dependent receptor, beta-barrel domain"/>
    <property type="match status" value="1"/>
</dbReference>
<keyword evidence="7 8" id="KW-0998">Cell outer membrane</keyword>
<organism evidence="17 18">
    <name type="scientific">Bacteroides eggerthii</name>
    <dbReference type="NCBI Taxonomy" id="28111"/>
    <lineage>
        <taxon>Bacteria</taxon>
        <taxon>Pseudomonadati</taxon>
        <taxon>Bacteroidota</taxon>
        <taxon>Bacteroidia</taxon>
        <taxon>Bacteroidales</taxon>
        <taxon>Bacteroidaceae</taxon>
        <taxon>Bacteroides</taxon>
    </lineage>
</organism>
<evidence type="ECO:0000256" key="1">
    <source>
        <dbReference type="ARBA" id="ARBA00004571"/>
    </source>
</evidence>
<evidence type="ECO:0000259" key="12">
    <source>
        <dbReference type="Pfam" id="PF07715"/>
    </source>
</evidence>
<dbReference type="InterPro" id="IPR000531">
    <property type="entry name" value="Beta-barrel_TonB"/>
</dbReference>
<dbReference type="InterPro" id="IPR036942">
    <property type="entry name" value="Beta-barrel_TonB_sf"/>
</dbReference>
<feature type="domain" description="TonB-dependent receptor-like beta-barrel" evidence="11">
    <location>
        <begin position="425"/>
        <end position="802"/>
    </location>
</feature>
<reference evidence="17 18" key="1">
    <citation type="submission" date="2018-06" db="EMBL/GenBank/DDBJ databases">
        <authorList>
            <consortium name="Pathogen Informatics"/>
            <person name="Doyle S."/>
        </authorList>
    </citation>
    <scope>NUCLEOTIDE SEQUENCE [LARGE SCALE GENOMIC DNA]</scope>
    <source>
        <strain evidence="17 18">NCTC11155</strain>
    </source>
</reference>
<dbReference type="SUPFAM" id="SSF56935">
    <property type="entry name" value="Porins"/>
    <property type="match status" value="1"/>
</dbReference>
<evidence type="ECO:0000256" key="10">
    <source>
        <dbReference type="SAM" id="SignalP"/>
    </source>
</evidence>
<evidence type="ECO:0000256" key="2">
    <source>
        <dbReference type="ARBA" id="ARBA00022448"/>
    </source>
</evidence>
<evidence type="ECO:0000313" key="17">
    <source>
        <dbReference type="EMBL" id="SUV43303.1"/>
    </source>
</evidence>
<reference evidence="14 21" key="4">
    <citation type="submission" date="2020-04" db="EMBL/GenBank/DDBJ databases">
        <authorList>
            <person name="Hitch T.C.A."/>
            <person name="Wylensek D."/>
            <person name="Clavel T."/>
        </authorList>
    </citation>
    <scope>NUCLEOTIDE SEQUENCE [LARGE SCALE GENOMIC DNA]</scope>
    <source>
        <strain evidence="14 21">WCA3-601-WT-5E</strain>
    </source>
</reference>
<dbReference type="InterPro" id="IPR023997">
    <property type="entry name" value="TonB-dep_OMP_SusC/RagA_CS"/>
</dbReference>
<dbReference type="Gene3D" id="2.170.130.10">
    <property type="entry name" value="TonB-dependent receptor, plug domain"/>
    <property type="match status" value="1"/>
</dbReference>
<dbReference type="EMBL" id="JABAGL010000010">
    <property type="protein sequence ID" value="NME86116.1"/>
    <property type="molecule type" value="Genomic_DNA"/>
</dbReference>
<evidence type="ECO:0000313" key="18">
    <source>
        <dbReference type="Proteomes" id="UP000254424"/>
    </source>
</evidence>
<evidence type="ECO:0000313" key="15">
    <source>
        <dbReference type="EMBL" id="QUT44901.1"/>
    </source>
</evidence>
<evidence type="ECO:0000313" key="14">
    <source>
        <dbReference type="EMBL" id="NME86116.1"/>
    </source>
</evidence>
<sequence>MKKKLIFLRALSTVLLFVFFVTQTNAQALTVTGTVNDNFGPVIGASVFVKGTNNGCITDLDGNFTLSNVPSKAVLVVSFIGYQTQEIPVNNQKKFTVNLTEDAQQLQEVVVVAVGYGDVRRKDLTGSIAKADIKELTKTPVNNVAESLGGRIAGVQVSSTDGGLGDNFNIVIRGAGSLTQSTAPLYVIDGFPQETSNMGSLNPNDIESIDVLKDASATAIYGSRGANGVVIITTKKGKAGKPTISYNGSFTVGLVNNTPEMMNGYEFVKLQQEIMGTEDFTNMYLKDGLTLEDYRNFKSYDWQKEIYRTALSHNHHVLLNGNAGDLKYSTSVSYNNQQGVIINSDLSRYQARVNLSQQFNKRLKVDANANFASTVQNGPNPSTNTSSMSTAFMYSVWAYRPVSPSGADLMEEIYDTDIDMAEDYRFNPVLSAKNEYRKNTTNTLQANLSAEYEIIKNLKFKVSAGYSSRDLKKEEFNGPNTRTGNSHPSNTQSKGINAKLYQYEFRSYLNENTLTYQFNKNRHSMNALAGLSLQKNSDYAHSVATEHISNESFGMAGLDKGTNQTIESNQGENKMMSYFGRINYNFDSRYYITASMRADGSSKFPKNNRWGYFPSGSVAWAFGREAFISENASWLSNGKLRISYGQTGNNRVGDFDYMAKLITSDDVYKYPWNSSFTPGFHISNKANSQLKWETTEQFDFGLDLGFLNGRINLTADYYIKTTKDLLLQADVPGSSGFTSATLNVGKLENKGLEVTLETINMKNKKFSWTSNFNIAFNSNKITALTEGKGEITSYVSWDNKYKTMPAYVSRIGESAGKMYGFIYEGTYKESDFNVTTGANGKTVYTLKEGIPAYVKDCQPGDPKYKDMPTIDTNGDGIPDTGDGVITDDDRTTIGDGLPKCTGGFTNSFTYKNWDLSIFLQWSLGNDILNANRMVFENPAKKKNTNMFASYAGRWTPENSGSDMPRANALGSNEYSSLYVEDGSFLKLKTISLGYNFSAAMLKKAHISSARVFVSAENIATITGYSGSDPEVSTRNSVLTPGFDWSAYPRSFNASIGVNLTF</sequence>
<evidence type="ECO:0000313" key="21">
    <source>
        <dbReference type="Proteomes" id="UP000520291"/>
    </source>
</evidence>
<dbReference type="FunFam" id="2.170.130.10:FF:000008">
    <property type="entry name" value="SusC/RagA family TonB-linked outer membrane protein"/>
    <property type="match status" value="1"/>
</dbReference>
<evidence type="ECO:0000256" key="3">
    <source>
        <dbReference type="ARBA" id="ARBA00022452"/>
    </source>
</evidence>
<dbReference type="Pfam" id="PF13715">
    <property type="entry name" value="CarbopepD_reg_2"/>
    <property type="match status" value="1"/>
</dbReference>
<dbReference type="Proteomes" id="UP000254424">
    <property type="component" value="Unassembled WGS sequence"/>
</dbReference>
<dbReference type="GeneID" id="93069444"/>
<evidence type="ECO:0000256" key="4">
    <source>
        <dbReference type="ARBA" id="ARBA00022692"/>
    </source>
</evidence>
<accession>A0A380Z8J7</accession>
<evidence type="ECO:0000256" key="7">
    <source>
        <dbReference type="ARBA" id="ARBA00023237"/>
    </source>
</evidence>
<proteinExistence type="inferred from homology"/>
<keyword evidence="5 9" id="KW-0798">TonB box</keyword>
<evidence type="ECO:0000256" key="9">
    <source>
        <dbReference type="RuleBase" id="RU003357"/>
    </source>
</evidence>
<feature type="domain" description="TonB-dependent receptor plug" evidence="12">
    <location>
        <begin position="122"/>
        <end position="229"/>
    </location>
</feature>
<dbReference type="SUPFAM" id="SSF49464">
    <property type="entry name" value="Carboxypeptidase regulatory domain-like"/>
    <property type="match status" value="1"/>
</dbReference>
<dbReference type="STRING" id="483216.BACEGG_03393"/>
<dbReference type="KEGG" id="beg:INE88_01706"/>
<dbReference type="Proteomes" id="UP000679226">
    <property type="component" value="Chromosome"/>
</dbReference>
<evidence type="ECO:0000256" key="5">
    <source>
        <dbReference type="ARBA" id="ARBA00023077"/>
    </source>
</evidence>
<reference evidence="16 19" key="3">
    <citation type="journal article" date="2019" name="Science, e1252229">
        <title>Invertible promoters mediate bacterial phase variation, antibiotic resistance, and host adaptation in the gut.</title>
        <authorList>
            <person name="Jiang X."/>
            <person name="Hall A.B."/>
            <person name="Arthur T.D."/>
            <person name="Plichta D.R."/>
            <person name="Covington C.T."/>
            <person name="Poyet M."/>
            <person name="Crothers J."/>
            <person name="Moses P.L."/>
            <person name="Tolonen A.C."/>
            <person name="Vlamakis H."/>
            <person name="Alm E.J."/>
            <person name="Xavier R.J."/>
        </authorList>
    </citation>
    <scope>NUCLEOTIDE SEQUENCE [LARGE SCALE GENOMIC DNA]</scope>
    <source>
        <strain evidence="19">bj_0095</strain>
        <strain evidence="16">Bj_0095</strain>
    </source>
</reference>
<evidence type="ECO:0000313" key="13">
    <source>
        <dbReference type="EMBL" id="KAA5274116.1"/>
    </source>
</evidence>
<dbReference type="Proteomes" id="UP000291917">
    <property type="component" value="Unassembled WGS sequence"/>
</dbReference>
<reference evidence="13 20" key="2">
    <citation type="journal article" date="2019" name="Nat. Med.">
        <title>A library of human gut bacterial isolates paired with longitudinal multiomics data enables mechanistic microbiome research.</title>
        <authorList>
            <person name="Poyet M."/>
            <person name="Groussin M."/>
            <person name="Gibbons S.M."/>
            <person name="Avila-Pacheco J."/>
            <person name="Jiang X."/>
            <person name="Kearney S.M."/>
            <person name="Perrotta A.R."/>
            <person name="Berdy B."/>
            <person name="Zhao S."/>
            <person name="Lieberman T.D."/>
            <person name="Swanson P.K."/>
            <person name="Smith M."/>
            <person name="Roesemann S."/>
            <person name="Alexander J.E."/>
            <person name="Rich S.A."/>
            <person name="Livny J."/>
            <person name="Vlamakis H."/>
            <person name="Clish C."/>
            <person name="Bullock K."/>
            <person name="Deik A."/>
            <person name="Scott J."/>
            <person name="Pierce K.A."/>
            <person name="Xavier R.J."/>
            <person name="Alm E.J."/>
        </authorList>
    </citation>
    <scope>NUCLEOTIDE SEQUENCE [LARGE SCALE GENOMIC DNA]</scope>
    <source>
        <strain evidence="13 20">BIOML-A1</strain>
    </source>
</reference>
<keyword evidence="10" id="KW-0732">Signal</keyword>
<dbReference type="Proteomes" id="UP000520291">
    <property type="component" value="Unassembled WGS sequence"/>
</dbReference>
<dbReference type="FunFam" id="2.60.40.1120:FF:000003">
    <property type="entry name" value="Outer membrane protein Omp121"/>
    <property type="match status" value="1"/>
</dbReference>
<dbReference type="Proteomes" id="UP000335496">
    <property type="component" value="Unassembled WGS sequence"/>
</dbReference>
<comment type="subcellular location">
    <subcellularLocation>
        <location evidence="1 8">Cell outer membrane</location>
        <topology evidence="1 8">Multi-pass membrane protein</topology>
    </subcellularLocation>
</comment>
<dbReference type="InterPro" id="IPR012910">
    <property type="entry name" value="Plug_dom"/>
</dbReference>
<evidence type="ECO:0000313" key="16">
    <source>
        <dbReference type="EMBL" id="RYT74416.1"/>
    </source>
</evidence>
<evidence type="ECO:0000313" key="19">
    <source>
        <dbReference type="Proteomes" id="UP000291917"/>
    </source>
</evidence>
<dbReference type="OrthoDB" id="1096961at2"/>
<protein>
    <submittedName>
        <fullName evidence="17">Outer membrane receptor proteins, mostly Fe transport</fullName>
    </submittedName>
    <submittedName>
        <fullName evidence="13 15">TonB-dependent receptor</fullName>
    </submittedName>
</protein>
<feature type="signal peptide" evidence="10">
    <location>
        <begin position="1"/>
        <end position="26"/>
    </location>
</feature>
<dbReference type="Gene3D" id="2.60.40.1120">
    <property type="entry name" value="Carboxypeptidase-like, regulatory domain"/>
    <property type="match status" value="1"/>
</dbReference>
<dbReference type="NCBIfam" id="TIGR04057">
    <property type="entry name" value="SusC_RagA_signa"/>
    <property type="match status" value="1"/>
</dbReference>
<evidence type="ECO:0000256" key="8">
    <source>
        <dbReference type="PROSITE-ProRule" id="PRU01360"/>
    </source>
</evidence>
<keyword evidence="20" id="KW-1185">Reference proteome</keyword>
<dbReference type="RefSeq" id="WP_004291916.1">
    <property type="nucleotide sequence ID" value="NZ_CABKNQ010000017.1"/>
</dbReference>
<dbReference type="InterPro" id="IPR008969">
    <property type="entry name" value="CarboxyPept-like_regulatory"/>
</dbReference>
<evidence type="ECO:0000256" key="6">
    <source>
        <dbReference type="ARBA" id="ARBA00023136"/>
    </source>
</evidence>
<name>A0A380Z8J7_9BACE</name>
<evidence type="ECO:0000259" key="11">
    <source>
        <dbReference type="Pfam" id="PF00593"/>
    </source>
</evidence>
<dbReference type="GO" id="GO:0009279">
    <property type="term" value="C:cell outer membrane"/>
    <property type="evidence" value="ECO:0007669"/>
    <property type="project" value="UniProtKB-SubCell"/>
</dbReference>
<keyword evidence="4 8" id="KW-0812">Transmembrane</keyword>
<dbReference type="Pfam" id="PF07715">
    <property type="entry name" value="Plug"/>
    <property type="match status" value="1"/>
</dbReference>
<dbReference type="EMBL" id="RCXL01000010">
    <property type="protein sequence ID" value="RYT74416.1"/>
    <property type="molecule type" value="Genomic_DNA"/>
</dbReference>
<dbReference type="InterPro" id="IPR037066">
    <property type="entry name" value="Plug_dom_sf"/>
</dbReference>
<keyword evidence="17" id="KW-0675">Receptor</keyword>